<organism evidence="8 9">
    <name type="scientific">Georgenia subflava</name>
    <dbReference type="NCBI Taxonomy" id="1622177"/>
    <lineage>
        <taxon>Bacteria</taxon>
        <taxon>Bacillati</taxon>
        <taxon>Actinomycetota</taxon>
        <taxon>Actinomycetes</taxon>
        <taxon>Micrococcales</taxon>
        <taxon>Bogoriellaceae</taxon>
        <taxon>Georgenia</taxon>
    </lineage>
</organism>
<protein>
    <recommendedName>
        <fullName evidence="10">Glucose-6-phosphate dehydrogenase</fullName>
    </recommendedName>
</protein>
<evidence type="ECO:0000259" key="7">
    <source>
        <dbReference type="Pfam" id="PF02781"/>
    </source>
</evidence>
<gene>
    <name evidence="8" type="ORF">GB881_16425</name>
</gene>
<dbReference type="Gene3D" id="3.30.360.10">
    <property type="entry name" value="Dihydrodipicolinate Reductase, domain 2"/>
    <property type="match status" value="1"/>
</dbReference>
<dbReference type="SUPFAM" id="SSF51735">
    <property type="entry name" value="NAD(P)-binding Rossmann-fold domains"/>
    <property type="match status" value="1"/>
</dbReference>
<dbReference type="EMBL" id="WHPC01000092">
    <property type="protein sequence ID" value="MPV38605.1"/>
    <property type="molecule type" value="Genomic_DNA"/>
</dbReference>
<dbReference type="SUPFAM" id="SSF55347">
    <property type="entry name" value="Glyceraldehyde-3-phosphate dehydrogenase-like, C-terminal domain"/>
    <property type="match status" value="1"/>
</dbReference>
<dbReference type="Pfam" id="PF00479">
    <property type="entry name" value="G6PD_N"/>
    <property type="match status" value="1"/>
</dbReference>
<keyword evidence="4" id="KW-0560">Oxidoreductase</keyword>
<evidence type="ECO:0000313" key="8">
    <source>
        <dbReference type="EMBL" id="MPV38605.1"/>
    </source>
</evidence>
<dbReference type="GO" id="GO:0009051">
    <property type="term" value="P:pentose-phosphate shunt, oxidative branch"/>
    <property type="evidence" value="ECO:0007669"/>
    <property type="project" value="TreeGrafter"/>
</dbReference>
<comment type="pathway">
    <text evidence="1">Carbohydrate degradation; pentose phosphate pathway; D-ribulose 5-phosphate from D-glucose 6-phosphate (oxidative stage): step 1/3.</text>
</comment>
<keyword evidence="5" id="KW-0119">Carbohydrate metabolism</keyword>
<dbReference type="GO" id="GO:0006006">
    <property type="term" value="P:glucose metabolic process"/>
    <property type="evidence" value="ECO:0007669"/>
    <property type="project" value="UniProtKB-KW"/>
</dbReference>
<name>A0A6N7EQ20_9MICO</name>
<evidence type="ECO:0000256" key="4">
    <source>
        <dbReference type="ARBA" id="ARBA00023002"/>
    </source>
</evidence>
<evidence type="ECO:0008006" key="10">
    <source>
        <dbReference type="Google" id="ProtNLM"/>
    </source>
</evidence>
<comment type="caution">
    <text evidence="8">The sequence shown here is derived from an EMBL/GenBank/DDBJ whole genome shotgun (WGS) entry which is preliminary data.</text>
</comment>
<dbReference type="Proteomes" id="UP000437709">
    <property type="component" value="Unassembled WGS sequence"/>
</dbReference>
<evidence type="ECO:0000256" key="3">
    <source>
        <dbReference type="ARBA" id="ARBA00022857"/>
    </source>
</evidence>
<accession>A0A6N7EQ20</accession>
<dbReference type="Gene3D" id="3.40.50.720">
    <property type="entry name" value="NAD(P)-binding Rossmann-like Domain"/>
    <property type="match status" value="1"/>
</dbReference>
<evidence type="ECO:0000256" key="2">
    <source>
        <dbReference type="ARBA" id="ARBA00022526"/>
    </source>
</evidence>
<keyword evidence="9" id="KW-1185">Reference proteome</keyword>
<dbReference type="PRINTS" id="PR00079">
    <property type="entry name" value="G6PDHDRGNASE"/>
</dbReference>
<sequence>MTISASVLAPPAVPTGAPARDGGAAAPTAPACAALTVVLFGVTGDLARRKLLPALTRLADGYAPVTPVRLLGVGRSEIPVDAFRAAAGLDGTGALEVDYVGGGYGDAATYERIRRRLVAARPGGGEVVVFYVATPPEAFEAIVENLGRLCDHVRGAGRQCRVLIEKPFGEDLTSARELLAHVTRSIRSDELLLVDHYLAKPEVRQLERLRIVSDRLAGRLDRSSVAHVQITIAETLGVDGRGGFYDRVGALRDVIQNHGLQLCAAVLSARRDVSGRATSWPDRRLRALEQLSVDTRPDGTHAAVRGQYGPVPGSFVRAYADESGVADGTRTETFAALRLRSSDPRWAGVPVYLRTGKRLAQAVCDIRIQLRGAADGATRPGRAEGDVIHVSIKGDPFVRMVTGGRTLDLASADPALAQDYVHIFHSATVGERGTFPDHGEMLRSWEIVEPVIREWEGGGPVAVYPAGSWGPEEAGLVMAGSHVWSRPRA</sequence>
<dbReference type="PANTHER" id="PTHR23429">
    <property type="entry name" value="GLUCOSE-6-PHOSPHATE 1-DEHYDROGENASE G6PD"/>
    <property type="match status" value="1"/>
</dbReference>
<keyword evidence="3" id="KW-0521">NADP</keyword>
<dbReference type="GO" id="GO:0004345">
    <property type="term" value="F:glucose-6-phosphate dehydrogenase activity"/>
    <property type="evidence" value="ECO:0007669"/>
    <property type="project" value="InterPro"/>
</dbReference>
<dbReference type="GO" id="GO:0050661">
    <property type="term" value="F:NADP binding"/>
    <property type="evidence" value="ECO:0007669"/>
    <property type="project" value="InterPro"/>
</dbReference>
<feature type="domain" description="Glucose-6-phosphate dehydrogenase NAD-binding" evidence="6">
    <location>
        <begin position="38"/>
        <end position="203"/>
    </location>
</feature>
<dbReference type="RefSeq" id="WP_152193813.1">
    <property type="nucleotide sequence ID" value="NZ_VUKD01000001.1"/>
</dbReference>
<evidence type="ECO:0000256" key="5">
    <source>
        <dbReference type="ARBA" id="ARBA00023277"/>
    </source>
</evidence>
<dbReference type="PANTHER" id="PTHR23429:SF0">
    <property type="entry name" value="GLUCOSE-6-PHOSPHATE 1-DEHYDROGENASE"/>
    <property type="match status" value="1"/>
</dbReference>
<reference evidence="8 9" key="1">
    <citation type="submission" date="2019-10" db="EMBL/GenBank/DDBJ databases">
        <title>Georgenia wutianyii sp. nov. and Georgenia yuyongxinii sp. nov. isolated from plateau pika (Ochotona curzoniae) in the Qinghai-Tibet plateau of China.</title>
        <authorList>
            <person name="Tian Z."/>
        </authorList>
    </citation>
    <scope>NUCLEOTIDE SEQUENCE [LARGE SCALE GENOMIC DNA]</scope>
    <source>
        <strain evidence="8 9">JCM 19765</strain>
    </source>
</reference>
<evidence type="ECO:0000313" key="9">
    <source>
        <dbReference type="Proteomes" id="UP000437709"/>
    </source>
</evidence>
<dbReference type="OrthoDB" id="9802739at2"/>
<proteinExistence type="predicted"/>
<dbReference type="InterPro" id="IPR022675">
    <property type="entry name" value="G6P_DH_C"/>
</dbReference>
<dbReference type="GO" id="GO:0005829">
    <property type="term" value="C:cytosol"/>
    <property type="evidence" value="ECO:0007669"/>
    <property type="project" value="TreeGrafter"/>
</dbReference>
<dbReference type="Pfam" id="PF02781">
    <property type="entry name" value="G6PD_C"/>
    <property type="match status" value="1"/>
</dbReference>
<dbReference type="InterPro" id="IPR022674">
    <property type="entry name" value="G6P_DH_NAD-bd"/>
</dbReference>
<feature type="domain" description="Glucose-6-phosphate dehydrogenase C-terminal" evidence="7">
    <location>
        <begin position="220"/>
        <end position="480"/>
    </location>
</feature>
<dbReference type="InterPro" id="IPR036291">
    <property type="entry name" value="NAD(P)-bd_dom_sf"/>
</dbReference>
<keyword evidence="2" id="KW-0313">Glucose metabolism</keyword>
<dbReference type="InterPro" id="IPR001282">
    <property type="entry name" value="G6P_DH"/>
</dbReference>
<evidence type="ECO:0000256" key="1">
    <source>
        <dbReference type="ARBA" id="ARBA00004937"/>
    </source>
</evidence>
<dbReference type="AlphaFoldDB" id="A0A6N7EQ20"/>
<evidence type="ECO:0000259" key="6">
    <source>
        <dbReference type="Pfam" id="PF00479"/>
    </source>
</evidence>